<comment type="caution">
    <text evidence="2">The sequence shown here is derived from an EMBL/GenBank/DDBJ whole genome shotgun (WGS) entry which is preliminary data.</text>
</comment>
<gene>
    <name evidence="2" type="ORF">EV384_4916</name>
</gene>
<dbReference type="AlphaFoldDB" id="A0A4Q8BGD5"/>
<feature type="transmembrane region" description="Helical" evidence="1">
    <location>
        <begin position="7"/>
        <end position="25"/>
    </location>
</feature>
<evidence type="ECO:0000313" key="2">
    <source>
        <dbReference type="EMBL" id="RZU76279.1"/>
    </source>
</evidence>
<keyword evidence="1" id="KW-0472">Membrane</keyword>
<sequence length="151" mass="16663">MSFRRAVVGGALVAVAVVGYLAGMVPGDSVRATVDHCYVTYDRQEQRHSRCVGQWTRAGRAVSGPVHGVDVGRQWQVLTVDPDPNFEWEVTIPRSARRQAVVANQTRAYVVPAFVPVLLMLLALLAVAFLAWKTRRRGGWPKLQARRLATG</sequence>
<protein>
    <submittedName>
        <fullName evidence="2">Uncharacterized protein</fullName>
    </submittedName>
</protein>
<name>A0A4Q8BGD5_9ACTN</name>
<proteinExistence type="predicted"/>
<evidence type="ECO:0000256" key="1">
    <source>
        <dbReference type="SAM" id="Phobius"/>
    </source>
</evidence>
<organism evidence="2 3">
    <name type="scientific">Micromonospora kangleipakensis</name>
    <dbReference type="NCBI Taxonomy" id="1077942"/>
    <lineage>
        <taxon>Bacteria</taxon>
        <taxon>Bacillati</taxon>
        <taxon>Actinomycetota</taxon>
        <taxon>Actinomycetes</taxon>
        <taxon>Micromonosporales</taxon>
        <taxon>Micromonosporaceae</taxon>
        <taxon>Micromonospora</taxon>
    </lineage>
</organism>
<keyword evidence="3" id="KW-1185">Reference proteome</keyword>
<dbReference type="EMBL" id="SHLD01000001">
    <property type="protein sequence ID" value="RZU76279.1"/>
    <property type="molecule type" value="Genomic_DNA"/>
</dbReference>
<accession>A0A4Q8BGD5</accession>
<keyword evidence="1" id="KW-1133">Transmembrane helix</keyword>
<evidence type="ECO:0000313" key="3">
    <source>
        <dbReference type="Proteomes" id="UP000294114"/>
    </source>
</evidence>
<dbReference type="Proteomes" id="UP000294114">
    <property type="component" value="Unassembled WGS sequence"/>
</dbReference>
<feature type="transmembrane region" description="Helical" evidence="1">
    <location>
        <begin position="109"/>
        <end position="132"/>
    </location>
</feature>
<keyword evidence="1" id="KW-0812">Transmembrane</keyword>
<reference evidence="2 3" key="1">
    <citation type="submission" date="2019-02" db="EMBL/GenBank/DDBJ databases">
        <title>Sequencing the genomes of 1000 actinobacteria strains.</title>
        <authorList>
            <person name="Klenk H.-P."/>
        </authorList>
    </citation>
    <scope>NUCLEOTIDE SEQUENCE [LARGE SCALE GENOMIC DNA]</scope>
    <source>
        <strain evidence="2 3">DSM 45612</strain>
    </source>
</reference>